<protein>
    <submittedName>
        <fullName evidence="1">Uncharacterized protein</fullName>
    </submittedName>
</protein>
<reference evidence="1 2" key="1">
    <citation type="submission" date="2019-07" db="EMBL/GenBank/DDBJ databases">
        <authorList>
            <person name="Jastrzebski P J."/>
            <person name="Paukszto L."/>
            <person name="Jastrzebski P J."/>
        </authorList>
    </citation>
    <scope>NUCLEOTIDE SEQUENCE [LARGE SCALE GENOMIC DNA]</scope>
    <source>
        <strain evidence="1 2">WMS-il1</strain>
    </source>
</reference>
<dbReference type="EMBL" id="CABIJS010000166">
    <property type="protein sequence ID" value="VUZ45191.1"/>
    <property type="molecule type" value="Genomic_DNA"/>
</dbReference>
<evidence type="ECO:0000313" key="1">
    <source>
        <dbReference type="EMBL" id="VUZ45191.1"/>
    </source>
</evidence>
<evidence type="ECO:0000313" key="2">
    <source>
        <dbReference type="Proteomes" id="UP000321570"/>
    </source>
</evidence>
<keyword evidence="2" id="KW-1185">Reference proteome</keyword>
<dbReference type="AlphaFoldDB" id="A0A564YD46"/>
<dbReference type="Proteomes" id="UP000321570">
    <property type="component" value="Unassembled WGS sequence"/>
</dbReference>
<name>A0A564YD46_HYMDI</name>
<sequence length="60" mass="6534">MSLCLYDASLSVMSKRVFPHAQSHACHSLAPTLPLIPSTPQLSLTHSNPQCGLINTFWPS</sequence>
<proteinExistence type="predicted"/>
<accession>A0A564YD46</accession>
<organism evidence="1 2">
    <name type="scientific">Hymenolepis diminuta</name>
    <name type="common">Rat tapeworm</name>
    <dbReference type="NCBI Taxonomy" id="6216"/>
    <lineage>
        <taxon>Eukaryota</taxon>
        <taxon>Metazoa</taxon>
        <taxon>Spiralia</taxon>
        <taxon>Lophotrochozoa</taxon>
        <taxon>Platyhelminthes</taxon>
        <taxon>Cestoda</taxon>
        <taxon>Eucestoda</taxon>
        <taxon>Cyclophyllidea</taxon>
        <taxon>Hymenolepididae</taxon>
        <taxon>Hymenolepis</taxon>
    </lineage>
</organism>
<gene>
    <name evidence="1" type="ORF">WMSIL1_LOCUS5400</name>
</gene>